<gene>
    <name evidence="2" type="ORF">PACLA_8A068107</name>
</gene>
<evidence type="ECO:0000313" key="3">
    <source>
        <dbReference type="Proteomes" id="UP001152795"/>
    </source>
</evidence>
<dbReference type="AlphaFoldDB" id="A0A7D9JU16"/>
<feature type="region of interest" description="Disordered" evidence="1">
    <location>
        <begin position="141"/>
        <end position="168"/>
    </location>
</feature>
<dbReference type="Proteomes" id="UP001152795">
    <property type="component" value="Unassembled WGS sequence"/>
</dbReference>
<accession>A0A7D9JU16</accession>
<dbReference type="InterPro" id="IPR036397">
    <property type="entry name" value="RNaseH_sf"/>
</dbReference>
<reference evidence="2" key="1">
    <citation type="submission" date="2020-04" db="EMBL/GenBank/DDBJ databases">
        <authorList>
            <person name="Alioto T."/>
            <person name="Alioto T."/>
            <person name="Gomez Garrido J."/>
        </authorList>
    </citation>
    <scope>NUCLEOTIDE SEQUENCE</scope>
    <source>
        <strain evidence="2">A484AB</strain>
    </source>
</reference>
<evidence type="ECO:0000256" key="1">
    <source>
        <dbReference type="SAM" id="MobiDB-lite"/>
    </source>
</evidence>
<dbReference type="InterPro" id="IPR050951">
    <property type="entry name" value="Retrovirus_Pol_polyprotein"/>
</dbReference>
<dbReference type="SUPFAM" id="SSF53098">
    <property type="entry name" value="Ribonuclease H-like"/>
    <property type="match status" value="1"/>
</dbReference>
<feature type="compositionally biased region" description="Polar residues" evidence="1">
    <location>
        <begin position="345"/>
        <end position="356"/>
    </location>
</feature>
<comment type="caution">
    <text evidence="2">The sequence shown here is derived from an EMBL/GenBank/DDBJ whole genome shotgun (WGS) entry which is preliminary data.</text>
</comment>
<feature type="compositionally biased region" description="Basic and acidic residues" evidence="1">
    <location>
        <begin position="145"/>
        <end position="168"/>
    </location>
</feature>
<feature type="region of interest" description="Disordered" evidence="1">
    <location>
        <begin position="342"/>
        <end position="390"/>
    </location>
</feature>
<dbReference type="InterPro" id="IPR012337">
    <property type="entry name" value="RNaseH-like_sf"/>
</dbReference>
<sequence length="390" mass="44616">MLKRLQMYDLNVRYKRGTELYLADTLSRHYLTAVQETRETDVLNYLSDVEIEQGEHDEIMEINQLLASEDVANMYRDKTDQDEDLQVLKRVMQSGWTVVKNNLTAAVGYYFHIRDELVVQDGLILRGGRLVIPKAHRKTMMESLHASHRDRSDSQKGERNHQSKETLISHEIPDRPWGKIATDLFEFDGKVFGNSRLFLDRLYSTQAVSVIQKLKAHLARYSIPEKLISDQGPQFTSGEFKNFCASYGMKNTMTIPHYHQANGMAEAAVKQAKRVLKVAKISGRDPHLALLDLRNTPQEDSQSWGSRMDEATVLREAGIRSYEVEMGNDRTLIWNRRHLKEAKSRSANGDDQQQIQELPRTPEFAERGSSGFDGETDPIPELIPDPDRGA</sequence>
<dbReference type="PANTHER" id="PTHR37984:SF8">
    <property type="entry name" value="CCHC-TYPE DOMAIN-CONTAINING PROTEIN"/>
    <property type="match status" value="1"/>
</dbReference>
<proteinExistence type="predicted"/>
<protein>
    <submittedName>
        <fullName evidence="2">Retrovirus-related Pol poly from transposon</fullName>
    </submittedName>
</protein>
<dbReference type="PANTHER" id="PTHR37984">
    <property type="entry name" value="PROTEIN CBG26694"/>
    <property type="match status" value="1"/>
</dbReference>
<dbReference type="InterPro" id="IPR001584">
    <property type="entry name" value="Integrase_cat-core"/>
</dbReference>
<evidence type="ECO:0000313" key="2">
    <source>
        <dbReference type="EMBL" id="CAB4036480.1"/>
    </source>
</evidence>
<dbReference type="PROSITE" id="PS50994">
    <property type="entry name" value="INTEGRASE"/>
    <property type="match status" value="1"/>
</dbReference>
<keyword evidence="3" id="KW-1185">Reference proteome</keyword>
<dbReference type="GO" id="GO:0003676">
    <property type="term" value="F:nucleic acid binding"/>
    <property type="evidence" value="ECO:0007669"/>
    <property type="project" value="InterPro"/>
</dbReference>
<dbReference type="Gene3D" id="3.30.420.10">
    <property type="entry name" value="Ribonuclease H-like superfamily/Ribonuclease H"/>
    <property type="match status" value="1"/>
</dbReference>
<dbReference type="GO" id="GO:0015074">
    <property type="term" value="P:DNA integration"/>
    <property type="evidence" value="ECO:0007669"/>
    <property type="project" value="InterPro"/>
</dbReference>
<organism evidence="2 3">
    <name type="scientific">Paramuricea clavata</name>
    <name type="common">Red gorgonian</name>
    <name type="synonym">Violescent sea-whip</name>
    <dbReference type="NCBI Taxonomy" id="317549"/>
    <lineage>
        <taxon>Eukaryota</taxon>
        <taxon>Metazoa</taxon>
        <taxon>Cnidaria</taxon>
        <taxon>Anthozoa</taxon>
        <taxon>Octocorallia</taxon>
        <taxon>Malacalcyonacea</taxon>
        <taxon>Plexauridae</taxon>
        <taxon>Paramuricea</taxon>
    </lineage>
</organism>
<name>A0A7D9JU16_PARCT</name>
<dbReference type="EMBL" id="CACRXK020022085">
    <property type="protein sequence ID" value="CAB4036480.1"/>
    <property type="molecule type" value="Genomic_DNA"/>
</dbReference>
<dbReference type="OrthoDB" id="1433446at2759"/>